<dbReference type="Pfam" id="PF01380">
    <property type="entry name" value="SIS"/>
    <property type="match status" value="1"/>
</dbReference>
<name>A0ABR3GAW6_9PEZI</name>
<comment type="caution">
    <text evidence="2">The sequence shown here is derived from an EMBL/GenBank/DDBJ whole genome shotgun (WGS) entry which is preliminary data.</text>
</comment>
<evidence type="ECO:0000313" key="3">
    <source>
        <dbReference type="Proteomes" id="UP001447188"/>
    </source>
</evidence>
<protein>
    <recommendedName>
        <fullName evidence="1">SIS domain-containing protein</fullName>
    </recommendedName>
</protein>
<accession>A0ABR3GAW6</accession>
<dbReference type="InterPro" id="IPR001347">
    <property type="entry name" value="SIS_dom"/>
</dbReference>
<evidence type="ECO:0000313" key="2">
    <source>
        <dbReference type="EMBL" id="KAL0633065.1"/>
    </source>
</evidence>
<dbReference type="Proteomes" id="UP001447188">
    <property type="component" value="Unassembled WGS sequence"/>
</dbReference>
<dbReference type="SUPFAM" id="SSF53697">
    <property type="entry name" value="SIS domain"/>
    <property type="match status" value="1"/>
</dbReference>
<dbReference type="PANTHER" id="PTHR38418">
    <property type="entry name" value="SUGAR ISOMERASE, KPSF/GUTQ (AFU_ORTHOLOGUE AFUA_6G08860)"/>
    <property type="match status" value="1"/>
</dbReference>
<keyword evidence="3" id="KW-1185">Reference proteome</keyword>
<dbReference type="PANTHER" id="PTHR38418:SF2">
    <property type="entry name" value="SUGAR ISOMERASE, KPSF_GUTQ (AFU_ORTHOLOGUE AFUA_6G08860)"/>
    <property type="match status" value="1"/>
</dbReference>
<dbReference type="InterPro" id="IPR035474">
    <property type="entry name" value="SIS_Kpsf"/>
</dbReference>
<dbReference type="CDD" id="cd05014">
    <property type="entry name" value="SIS_Kpsf"/>
    <property type="match status" value="1"/>
</dbReference>
<gene>
    <name evidence="2" type="ORF">Q9L58_008021</name>
</gene>
<proteinExistence type="predicted"/>
<dbReference type="InterPro" id="IPR046348">
    <property type="entry name" value="SIS_dom_sf"/>
</dbReference>
<evidence type="ECO:0000259" key="1">
    <source>
        <dbReference type="PROSITE" id="PS51464"/>
    </source>
</evidence>
<dbReference type="EMBL" id="JBBBZM010000138">
    <property type="protein sequence ID" value="KAL0633065.1"/>
    <property type="molecule type" value="Genomic_DNA"/>
</dbReference>
<sequence>MIPTLPATPPATEADPEVERILATAVHVLSTEATALSYLSRLYATDPTARGGFVRAVEAITTANLNEGKTIIIGVGKSGKIGKKLVATMNSLGLSASFMHPIEALHGDLGMVKSKDVLLLITFSGNTPELLSLLPHLPNHLPLIALTSHTSYHTSELTRGRAGAILLPAPIPEPETESFGVSAPTTSTTVALALGDALAIACARQIYNRDGNMPADVFKRNHPGGAIGLGTGKGVVRILDLAIRLDEIPTVYGSESRALDSPPISSSSSESDLNAIEWKYVAPSNVRVVDCLIAAVDSKSGWVKVSWDDFVPPGRLRRVRGNIHANIYGQDMALVVNTSEMVQVFGEASVDDIRKWIIASRDDRQDPRLQEGAVLGVVVGGEVMGVVEINELMK</sequence>
<dbReference type="Gene3D" id="3.40.50.10490">
    <property type="entry name" value="Glucose-6-phosphate isomerase like protein, domain 1"/>
    <property type="match status" value="1"/>
</dbReference>
<dbReference type="PROSITE" id="PS51464">
    <property type="entry name" value="SIS"/>
    <property type="match status" value="1"/>
</dbReference>
<feature type="domain" description="SIS" evidence="1">
    <location>
        <begin position="56"/>
        <end position="208"/>
    </location>
</feature>
<organism evidence="2 3">
    <name type="scientific">Discina gigas</name>
    <dbReference type="NCBI Taxonomy" id="1032678"/>
    <lineage>
        <taxon>Eukaryota</taxon>
        <taxon>Fungi</taxon>
        <taxon>Dikarya</taxon>
        <taxon>Ascomycota</taxon>
        <taxon>Pezizomycotina</taxon>
        <taxon>Pezizomycetes</taxon>
        <taxon>Pezizales</taxon>
        <taxon>Discinaceae</taxon>
        <taxon>Discina</taxon>
    </lineage>
</organism>
<reference evidence="2 3" key="1">
    <citation type="submission" date="2024-02" db="EMBL/GenBank/DDBJ databases">
        <title>Discinaceae phylogenomics.</title>
        <authorList>
            <person name="Dirks A.C."/>
            <person name="James T.Y."/>
        </authorList>
    </citation>
    <scope>NUCLEOTIDE SEQUENCE [LARGE SCALE GENOMIC DNA]</scope>
    <source>
        <strain evidence="2 3">ACD0624</strain>
    </source>
</reference>